<reference evidence="6" key="1">
    <citation type="submission" date="2022-01" db="EMBL/GenBank/DDBJ databases">
        <title>Antribacter sp. nov., isolated from Guizhou of China.</title>
        <authorList>
            <person name="Chengliang C."/>
            <person name="Ya Z."/>
        </authorList>
    </citation>
    <scope>NUCLEOTIDE SEQUENCE</scope>
    <source>
        <strain evidence="6">KLBMP 9083</strain>
    </source>
</reference>
<feature type="binding site" evidence="2">
    <location>
        <position position="138"/>
    </location>
    <ligand>
        <name>CoA</name>
        <dbReference type="ChEBI" id="CHEBI:57287"/>
    </ligand>
</feature>
<feature type="binding site" evidence="2">
    <location>
        <position position="31"/>
    </location>
    <ligand>
        <name>CoA</name>
        <dbReference type="ChEBI" id="CHEBI:57287"/>
    </ligand>
</feature>
<evidence type="ECO:0000259" key="4">
    <source>
        <dbReference type="Pfam" id="PF01648"/>
    </source>
</evidence>
<dbReference type="InterPro" id="IPR003542">
    <property type="entry name" value="Enbac_synth_compD-like"/>
</dbReference>
<evidence type="ECO:0000259" key="5">
    <source>
        <dbReference type="Pfam" id="PF17837"/>
    </source>
</evidence>
<keyword evidence="3" id="KW-0460">Magnesium</keyword>
<feature type="binding site" evidence="2">
    <location>
        <position position="23"/>
    </location>
    <ligand>
        <name>CoA</name>
        <dbReference type="ChEBI" id="CHEBI:57287"/>
    </ligand>
</feature>
<dbReference type="GO" id="GO:0009366">
    <property type="term" value="C:enterobactin synthetase complex"/>
    <property type="evidence" value="ECO:0007669"/>
    <property type="project" value="InterPro"/>
</dbReference>
<dbReference type="PANTHER" id="PTHR38096">
    <property type="entry name" value="ENTEROBACTIN SYNTHASE COMPONENT D"/>
    <property type="match status" value="1"/>
</dbReference>
<evidence type="ECO:0000313" key="6">
    <source>
        <dbReference type="EMBL" id="MCF4123374.1"/>
    </source>
</evidence>
<gene>
    <name evidence="6" type="ORF">L1785_20615</name>
</gene>
<dbReference type="EMBL" id="JAKGSG010000059">
    <property type="protein sequence ID" value="MCF4123374.1"/>
    <property type="molecule type" value="Genomic_DNA"/>
</dbReference>
<dbReference type="InterPro" id="IPR037143">
    <property type="entry name" value="4-PPantetheinyl_Trfase_dom_sf"/>
</dbReference>
<feature type="binding site" evidence="3">
    <location>
        <position position="89"/>
    </location>
    <ligand>
        <name>Mg(2+)</name>
        <dbReference type="ChEBI" id="CHEBI:18420"/>
    </ligand>
</feature>
<dbReference type="InterPro" id="IPR008278">
    <property type="entry name" value="4-PPantetheinyl_Trfase_dom"/>
</dbReference>
<dbReference type="GO" id="GO:0005886">
    <property type="term" value="C:plasma membrane"/>
    <property type="evidence" value="ECO:0007669"/>
    <property type="project" value="TreeGrafter"/>
</dbReference>
<name>A0AA41UDS1_9MICO</name>
<comment type="caution">
    <text evidence="6">The sequence shown here is derived from an EMBL/GenBank/DDBJ whole genome shotgun (WGS) entry which is preliminary data.</text>
</comment>
<dbReference type="Proteomes" id="UP001165405">
    <property type="component" value="Unassembled WGS sequence"/>
</dbReference>
<dbReference type="GO" id="GO:0009239">
    <property type="term" value="P:enterobactin biosynthetic process"/>
    <property type="evidence" value="ECO:0007669"/>
    <property type="project" value="InterPro"/>
</dbReference>
<protein>
    <submittedName>
        <fullName evidence="6">4'-phosphopantetheinyl transferase superfamily protein</fullName>
    </submittedName>
</protein>
<accession>A0AA41UDS1</accession>
<dbReference type="PANTHER" id="PTHR38096:SF1">
    <property type="entry name" value="ENTEROBACTIN SYNTHASE COMPONENT D"/>
    <property type="match status" value="1"/>
</dbReference>
<dbReference type="InterPro" id="IPR041354">
    <property type="entry name" value="4PPT_N"/>
</dbReference>
<proteinExistence type="predicted"/>
<feature type="binding site" evidence="2">
    <location>
        <begin position="67"/>
        <end position="68"/>
    </location>
    <ligand>
        <name>CoA</name>
        <dbReference type="ChEBI" id="CHEBI:57287"/>
    </ligand>
</feature>
<feature type="binding site" evidence="2">
    <location>
        <position position="134"/>
    </location>
    <ligand>
        <name>CoA</name>
        <dbReference type="ChEBI" id="CHEBI:57287"/>
    </ligand>
</feature>
<evidence type="ECO:0000313" key="7">
    <source>
        <dbReference type="Proteomes" id="UP001165405"/>
    </source>
</evidence>
<dbReference type="Pfam" id="PF01648">
    <property type="entry name" value="ACPS"/>
    <property type="match status" value="1"/>
</dbReference>
<dbReference type="PRINTS" id="PR01399">
    <property type="entry name" value="ENTSNTHTASED"/>
</dbReference>
<feature type="domain" description="4'-phosphopantetheinyl transferase" evidence="4">
    <location>
        <begin position="85"/>
        <end position="174"/>
    </location>
</feature>
<keyword evidence="7" id="KW-1185">Reference proteome</keyword>
<keyword evidence="3" id="KW-0479">Metal-binding</keyword>
<comment type="cofactor">
    <cofactor evidence="3">
        <name>Mg(2+)</name>
        <dbReference type="ChEBI" id="CHEBI:18420"/>
    </cofactor>
</comment>
<dbReference type="GO" id="GO:0000287">
    <property type="term" value="F:magnesium ion binding"/>
    <property type="evidence" value="ECO:0007669"/>
    <property type="project" value="InterPro"/>
</dbReference>
<feature type="binding site" evidence="2">
    <location>
        <position position="89"/>
    </location>
    <ligand>
        <name>CoA</name>
        <dbReference type="ChEBI" id="CHEBI:57287"/>
    </ligand>
</feature>
<evidence type="ECO:0000256" key="1">
    <source>
        <dbReference type="ARBA" id="ARBA00022679"/>
    </source>
</evidence>
<dbReference type="GO" id="GO:0008897">
    <property type="term" value="F:holo-[acyl-carrier-protein] synthase activity"/>
    <property type="evidence" value="ECO:0007669"/>
    <property type="project" value="InterPro"/>
</dbReference>
<dbReference type="AlphaFoldDB" id="A0AA41UDS1"/>
<feature type="binding site" evidence="3">
    <location>
        <position position="91"/>
    </location>
    <ligand>
        <name>Mg(2+)</name>
        <dbReference type="ChEBI" id="CHEBI:18420"/>
    </ligand>
</feature>
<evidence type="ECO:0000256" key="2">
    <source>
        <dbReference type="PIRSR" id="PIRSR603542-1"/>
    </source>
</evidence>
<feature type="binding site" evidence="2">
    <location>
        <position position="148"/>
    </location>
    <ligand>
        <name>CoA</name>
        <dbReference type="ChEBI" id="CHEBI:57287"/>
    </ligand>
</feature>
<dbReference type="Pfam" id="PF17837">
    <property type="entry name" value="4PPT_N"/>
    <property type="match status" value="1"/>
</dbReference>
<keyword evidence="1 6" id="KW-0808">Transferase</keyword>
<dbReference type="Gene3D" id="3.90.470.20">
    <property type="entry name" value="4'-phosphopantetheinyl transferase domain"/>
    <property type="match status" value="1"/>
</dbReference>
<dbReference type="RefSeq" id="WP_236091186.1">
    <property type="nucleotide sequence ID" value="NZ_JAKGSG010000059.1"/>
</dbReference>
<organism evidence="6 7">
    <name type="scientific">Antribacter soli</name>
    <dbReference type="NCBI Taxonomy" id="2910976"/>
    <lineage>
        <taxon>Bacteria</taxon>
        <taxon>Bacillati</taxon>
        <taxon>Actinomycetota</taxon>
        <taxon>Actinomycetes</taxon>
        <taxon>Micrococcales</taxon>
        <taxon>Promicromonosporaceae</taxon>
        <taxon>Antribacter</taxon>
    </lineage>
</organism>
<feature type="domain" description="4'-phosphopantetheinyl transferase N-terminal" evidence="5">
    <location>
        <begin position="12"/>
        <end position="77"/>
    </location>
</feature>
<dbReference type="SUPFAM" id="SSF56214">
    <property type="entry name" value="4'-phosphopantetheinyl transferase"/>
    <property type="match status" value="1"/>
</dbReference>
<evidence type="ECO:0000256" key="3">
    <source>
        <dbReference type="PIRSR" id="PIRSR603542-2"/>
    </source>
</evidence>
<sequence>MEPLTETLHPSEAAYLARAVESRRQQFTSVRACARTVLAQMGINRPPMVPGMAGRPPWPPGVVGSMTHTDGFCAAAASSSLDARSIGIDAEPIEPLPDGVLALVALPSELTHLRVLAAGRVSTAWDRLLFSAKESVYKAWYPVVGSWLEFEDIRLRFDLAGTFSAELVNRRHGSDETDLVSAMQGRWLSTRAHVVTGVFVPA</sequence>
<feature type="binding site" evidence="3">
    <location>
        <position position="90"/>
    </location>
    <ligand>
        <name>Mg(2+)</name>
        <dbReference type="ChEBI" id="CHEBI:18420"/>
    </ligand>
</feature>